<dbReference type="WBParaSite" id="L893_g19933.t1">
    <property type="protein sequence ID" value="L893_g19933.t1"/>
    <property type="gene ID" value="L893_g19933"/>
</dbReference>
<accession>A0A1I7YVI3</accession>
<evidence type="ECO:0000313" key="6">
    <source>
        <dbReference type="WBParaSite" id="L893_g19933.t1"/>
    </source>
</evidence>
<dbReference type="GO" id="GO:0042626">
    <property type="term" value="F:ATPase-coupled transmembrane transporter activity"/>
    <property type="evidence" value="ECO:0007669"/>
    <property type="project" value="TreeGrafter"/>
</dbReference>
<dbReference type="GO" id="GO:0005524">
    <property type="term" value="F:ATP binding"/>
    <property type="evidence" value="ECO:0007669"/>
    <property type="project" value="TreeGrafter"/>
</dbReference>
<keyword evidence="5" id="KW-1185">Reference proteome</keyword>
<sequence>MLFLPQKSYFPSGGTTLRQQLVYPLKALPVEKDLSRLQKILEWIKMENLLHRCNGFDTPCDWDWAPRWKRCPQENYSASP</sequence>
<evidence type="ECO:0000256" key="1">
    <source>
        <dbReference type="ARBA" id="ARBA00022448"/>
    </source>
</evidence>
<keyword evidence="1" id="KW-0813">Transport</keyword>
<dbReference type="GO" id="GO:0007031">
    <property type="term" value="P:peroxisome organization"/>
    <property type="evidence" value="ECO:0007669"/>
    <property type="project" value="TreeGrafter"/>
</dbReference>
<organism evidence="5 6">
    <name type="scientific">Steinernema glaseri</name>
    <dbReference type="NCBI Taxonomy" id="37863"/>
    <lineage>
        <taxon>Eukaryota</taxon>
        <taxon>Metazoa</taxon>
        <taxon>Ecdysozoa</taxon>
        <taxon>Nematoda</taxon>
        <taxon>Chromadorea</taxon>
        <taxon>Rhabditida</taxon>
        <taxon>Tylenchina</taxon>
        <taxon>Panagrolaimomorpha</taxon>
        <taxon>Strongyloidoidea</taxon>
        <taxon>Steinernematidae</taxon>
        <taxon>Steinernema</taxon>
    </lineage>
</organism>
<name>A0A1I7YVI3_9BILA</name>
<dbReference type="GO" id="GO:0005778">
    <property type="term" value="C:peroxisomal membrane"/>
    <property type="evidence" value="ECO:0007669"/>
    <property type="project" value="TreeGrafter"/>
</dbReference>
<proteinExistence type="predicted"/>
<keyword evidence="4" id="KW-0472">Membrane</keyword>
<dbReference type="AlphaFoldDB" id="A0A1I7YVI3"/>
<evidence type="ECO:0000256" key="4">
    <source>
        <dbReference type="ARBA" id="ARBA00023136"/>
    </source>
</evidence>
<dbReference type="GO" id="GO:0005324">
    <property type="term" value="F:long-chain fatty acid transmembrane transporter activity"/>
    <property type="evidence" value="ECO:0007669"/>
    <property type="project" value="TreeGrafter"/>
</dbReference>
<dbReference type="Proteomes" id="UP000095287">
    <property type="component" value="Unplaced"/>
</dbReference>
<protein>
    <submittedName>
        <fullName evidence="6">Uncharacterized protein</fullName>
    </submittedName>
</protein>
<keyword evidence="2" id="KW-0812">Transmembrane</keyword>
<evidence type="ECO:0000256" key="2">
    <source>
        <dbReference type="ARBA" id="ARBA00022692"/>
    </source>
</evidence>
<evidence type="ECO:0000313" key="5">
    <source>
        <dbReference type="Proteomes" id="UP000095287"/>
    </source>
</evidence>
<dbReference type="PANTHER" id="PTHR11384:SF59">
    <property type="entry name" value="LYSOSOMAL COBALAMIN TRANSPORTER ABCD4"/>
    <property type="match status" value="1"/>
</dbReference>
<dbReference type="GO" id="GO:0006635">
    <property type="term" value="P:fatty acid beta-oxidation"/>
    <property type="evidence" value="ECO:0007669"/>
    <property type="project" value="TreeGrafter"/>
</dbReference>
<keyword evidence="3" id="KW-1133">Transmembrane helix</keyword>
<reference evidence="6" key="1">
    <citation type="submission" date="2016-11" db="UniProtKB">
        <authorList>
            <consortium name="WormBaseParasite"/>
        </authorList>
    </citation>
    <scope>IDENTIFICATION</scope>
</reference>
<dbReference type="GO" id="GO:0042760">
    <property type="term" value="P:very long-chain fatty acid catabolic process"/>
    <property type="evidence" value="ECO:0007669"/>
    <property type="project" value="TreeGrafter"/>
</dbReference>
<dbReference type="PANTHER" id="PTHR11384">
    <property type="entry name" value="ATP-BINDING CASSETTE, SUB-FAMILY D MEMBER"/>
    <property type="match status" value="1"/>
</dbReference>
<dbReference type="GO" id="GO:0015910">
    <property type="term" value="P:long-chain fatty acid import into peroxisome"/>
    <property type="evidence" value="ECO:0007669"/>
    <property type="project" value="TreeGrafter"/>
</dbReference>
<dbReference type="InterPro" id="IPR050835">
    <property type="entry name" value="ABC_transporter_sub-D"/>
</dbReference>
<evidence type="ECO:0000256" key="3">
    <source>
        <dbReference type="ARBA" id="ARBA00022989"/>
    </source>
</evidence>